<dbReference type="InterPro" id="IPR009057">
    <property type="entry name" value="Homeodomain-like_sf"/>
</dbReference>
<evidence type="ECO:0000313" key="5">
    <source>
        <dbReference type="EMBL" id="CAH1270882.1"/>
    </source>
</evidence>
<comment type="subcellular location">
    <subcellularLocation>
        <location evidence="1">Nucleus</location>
    </subcellularLocation>
</comment>
<dbReference type="AlphaFoldDB" id="A0A8K0A7T3"/>
<keyword evidence="1" id="KW-0539">Nucleus</keyword>
<keyword evidence="6" id="KW-1185">Reference proteome</keyword>
<dbReference type="PANTHER" id="PTHR14618:SF0">
    <property type="entry name" value="HOMEOBOX-CONTAINING PROTEIN 1"/>
    <property type="match status" value="1"/>
</dbReference>
<dbReference type="GO" id="GO:0003691">
    <property type="term" value="F:double-stranded telomeric DNA binding"/>
    <property type="evidence" value="ECO:0007669"/>
    <property type="project" value="InterPro"/>
</dbReference>
<dbReference type="Gene3D" id="1.10.260.40">
    <property type="entry name" value="lambda repressor-like DNA-binding domains"/>
    <property type="match status" value="1"/>
</dbReference>
<dbReference type="GO" id="GO:0005634">
    <property type="term" value="C:nucleus"/>
    <property type="evidence" value="ECO:0007669"/>
    <property type="project" value="UniProtKB-SubCell"/>
</dbReference>
<dbReference type="Gene3D" id="1.10.10.60">
    <property type="entry name" value="Homeodomain-like"/>
    <property type="match status" value="1"/>
</dbReference>
<evidence type="ECO:0000313" key="6">
    <source>
        <dbReference type="Proteomes" id="UP000838412"/>
    </source>
</evidence>
<gene>
    <name evidence="5" type="primary">HMBOX1</name>
    <name evidence="5" type="ORF">BLAG_LOCUS23047</name>
</gene>
<accession>A0A8K0A7T3</accession>
<proteinExistence type="predicted"/>
<keyword evidence="1" id="KW-0238">DNA-binding</keyword>
<dbReference type="InterPro" id="IPR044869">
    <property type="entry name" value="HNF-1_POU"/>
</dbReference>
<evidence type="ECO:0000259" key="3">
    <source>
        <dbReference type="PROSITE" id="PS50071"/>
    </source>
</evidence>
<dbReference type="SUPFAM" id="SSF46689">
    <property type="entry name" value="Homeodomain-like"/>
    <property type="match status" value="1"/>
</dbReference>
<dbReference type="SUPFAM" id="SSF47413">
    <property type="entry name" value="lambda repressor-like DNA-binding domains"/>
    <property type="match status" value="1"/>
</dbReference>
<evidence type="ECO:0000256" key="1">
    <source>
        <dbReference type="PROSITE-ProRule" id="PRU00108"/>
    </source>
</evidence>
<dbReference type="GO" id="GO:0045893">
    <property type="term" value="P:positive regulation of DNA-templated transcription"/>
    <property type="evidence" value="ECO:0007669"/>
    <property type="project" value="InterPro"/>
</dbReference>
<feature type="DNA-binding region" description="Homeobox" evidence="1">
    <location>
        <begin position="263"/>
        <end position="337"/>
    </location>
</feature>
<reference evidence="5" key="1">
    <citation type="submission" date="2022-01" db="EMBL/GenBank/DDBJ databases">
        <authorList>
            <person name="Braso-Vives M."/>
        </authorList>
    </citation>
    <scope>NUCLEOTIDE SEQUENCE</scope>
</reference>
<dbReference type="InterPro" id="IPR010982">
    <property type="entry name" value="Lambda_DNA-bd_dom_sf"/>
</dbReference>
<dbReference type="InterPro" id="IPR040363">
    <property type="entry name" value="HMBOX1"/>
</dbReference>
<dbReference type="CDD" id="cd00086">
    <property type="entry name" value="homeodomain"/>
    <property type="match status" value="1"/>
</dbReference>
<sequence>MSGCRIERMEERYTLEQVSLLTRLLSIGERLDQTGLPMDSMFQAIYNMQQSYCLGEKFPVSATAPLQVFTHDQHTLLTRQLAIHQRLQETGLSDDSIRNILNTMQQNKTENIDNDELKQLPEREESADEGKEGAEVEVIPNTDTSAEPMTTEEIKTEVDRLMGKNNTDMMDFNAEIKIFLHNHEISPDALATDIGTSNSSVSTFLNHGRGMNSGKKRALYSWYLRQKHPLPGMSDGDFNQQSSLKRPLHMTLKVPAHSRDHKQGRVLIRWPSEVVMLLERYFREDTTPTEDRREEIARVCNDELQKSGEEIPQGQLMTSAHVHTWFIDRWLHEMREHRRTLSLQVEGQLQKLRKRRTDDNK</sequence>
<dbReference type="Proteomes" id="UP000838412">
    <property type="component" value="Chromosome 8"/>
</dbReference>
<feature type="compositionally biased region" description="Basic and acidic residues" evidence="2">
    <location>
        <begin position="115"/>
        <end position="134"/>
    </location>
</feature>
<keyword evidence="1" id="KW-0371">Homeobox</keyword>
<dbReference type="PROSITE" id="PS51936">
    <property type="entry name" value="POU_4"/>
    <property type="match status" value="1"/>
</dbReference>
<evidence type="ECO:0000256" key="2">
    <source>
        <dbReference type="SAM" id="MobiDB-lite"/>
    </source>
</evidence>
<evidence type="ECO:0000259" key="4">
    <source>
        <dbReference type="PROSITE" id="PS51936"/>
    </source>
</evidence>
<dbReference type="PROSITE" id="PS50071">
    <property type="entry name" value="HOMEOBOX_2"/>
    <property type="match status" value="1"/>
</dbReference>
<feature type="domain" description="Homeobox" evidence="3">
    <location>
        <begin position="261"/>
        <end position="336"/>
    </location>
</feature>
<organism evidence="5 6">
    <name type="scientific">Branchiostoma lanceolatum</name>
    <name type="common">Common lancelet</name>
    <name type="synonym">Amphioxus lanceolatum</name>
    <dbReference type="NCBI Taxonomy" id="7740"/>
    <lineage>
        <taxon>Eukaryota</taxon>
        <taxon>Metazoa</taxon>
        <taxon>Chordata</taxon>
        <taxon>Cephalochordata</taxon>
        <taxon>Leptocardii</taxon>
        <taxon>Amphioxiformes</taxon>
        <taxon>Branchiostomatidae</taxon>
        <taxon>Branchiostoma</taxon>
    </lineage>
</organism>
<dbReference type="OrthoDB" id="5856131at2759"/>
<dbReference type="InterPro" id="IPR006899">
    <property type="entry name" value="HNF-1_N"/>
</dbReference>
<dbReference type="EMBL" id="OV696693">
    <property type="protein sequence ID" value="CAH1270882.1"/>
    <property type="molecule type" value="Genomic_DNA"/>
</dbReference>
<feature type="region of interest" description="Disordered" evidence="2">
    <location>
        <begin position="106"/>
        <end position="134"/>
    </location>
</feature>
<dbReference type="PANTHER" id="PTHR14618">
    <property type="entry name" value="HOMEODOX-CONTAINING PROTEIN 1 HMBOX1"/>
    <property type="match status" value="1"/>
</dbReference>
<dbReference type="SMART" id="SM00389">
    <property type="entry name" value="HOX"/>
    <property type="match status" value="1"/>
</dbReference>
<dbReference type="InterPro" id="IPR001356">
    <property type="entry name" value="HD"/>
</dbReference>
<dbReference type="Pfam" id="PF04814">
    <property type="entry name" value="HNF-1_N"/>
    <property type="match status" value="1"/>
</dbReference>
<protein>
    <submittedName>
        <fullName evidence="5">HMBOX1 protein</fullName>
    </submittedName>
</protein>
<name>A0A8K0A7T3_BRALA</name>
<feature type="domain" description="POU-specific atypical" evidence="4">
    <location>
        <begin position="144"/>
        <end position="239"/>
    </location>
</feature>